<comment type="pathway">
    <text evidence="11 12">Cell wall biogenesis; peptidoglycan biosynthesis.</text>
</comment>
<feature type="binding site" evidence="11">
    <location>
        <position position="474"/>
    </location>
    <ligand>
        <name>meso-2,6-diaminopimelate</name>
        <dbReference type="ChEBI" id="CHEBI:57791"/>
    </ligand>
</feature>
<evidence type="ECO:0000256" key="5">
    <source>
        <dbReference type="ARBA" id="ARBA00022741"/>
    </source>
</evidence>
<dbReference type="SUPFAM" id="SSF53244">
    <property type="entry name" value="MurD-like peptide ligases, peptide-binding domain"/>
    <property type="match status" value="1"/>
</dbReference>
<organism evidence="16 17">
    <name type="scientific">Candidatus Anaerobiospirillum merdipullorum</name>
    <dbReference type="NCBI Taxonomy" id="2838450"/>
    <lineage>
        <taxon>Bacteria</taxon>
        <taxon>Pseudomonadati</taxon>
        <taxon>Pseudomonadota</taxon>
        <taxon>Gammaproteobacteria</taxon>
        <taxon>Aeromonadales</taxon>
        <taxon>Succinivibrionaceae</taxon>
        <taxon>Anaerobiospirillum</taxon>
    </lineage>
</organism>
<feature type="binding site" evidence="11">
    <location>
        <begin position="420"/>
        <end position="423"/>
    </location>
    <ligand>
        <name>meso-2,6-diaminopimelate</name>
        <dbReference type="ChEBI" id="CHEBI:57791"/>
    </ligand>
</feature>
<keyword evidence="7 11" id="KW-0133">Cell shape</keyword>
<dbReference type="GO" id="GO:0071555">
    <property type="term" value="P:cell wall organization"/>
    <property type="evidence" value="ECO:0007669"/>
    <property type="project" value="UniProtKB-KW"/>
</dbReference>
<proteinExistence type="inferred from homology"/>
<feature type="short sequence motif" description="Meso-diaminopimelate recognition motif" evidence="11">
    <location>
        <begin position="420"/>
        <end position="423"/>
    </location>
</feature>
<evidence type="ECO:0000256" key="11">
    <source>
        <dbReference type="HAMAP-Rule" id="MF_00208"/>
    </source>
</evidence>
<dbReference type="NCBIfam" id="NF001126">
    <property type="entry name" value="PRK00139.1-4"/>
    <property type="match status" value="1"/>
</dbReference>
<keyword evidence="3 11" id="KW-0436">Ligase</keyword>
<dbReference type="InterPro" id="IPR013221">
    <property type="entry name" value="Mur_ligase_cen"/>
</dbReference>
<dbReference type="InterPro" id="IPR036565">
    <property type="entry name" value="Mur-like_cat_sf"/>
</dbReference>
<dbReference type="Gene3D" id="3.40.1390.10">
    <property type="entry name" value="MurE/MurF, N-terminal domain"/>
    <property type="match status" value="1"/>
</dbReference>
<evidence type="ECO:0000256" key="7">
    <source>
        <dbReference type="ARBA" id="ARBA00022960"/>
    </source>
</evidence>
<feature type="binding site" evidence="11">
    <location>
        <begin position="118"/>
        <end position="124"/>
    </location>
    <ligand>
        <name>ATP</name>
        <dbReference type="ChEBI" id="CHEBI:30616"/>
    </ligand>
</feature>
<dbReference type="GO" id="GO:0009252">
    <property type="term" value="P:peptidoglycan biosynthetic process"/>
    <property type="evidence" value="ECO:0007669"/>
    <property type="project" value="UniProtKB-UniRule"/>
</dbReference>
<dbReference type="SUPFAM" id="SSF63418">
    <property type="entry name" value="MurE/MurF N-terminal domain"/>
    <property type="match status" value="1"/>
</dbReference>
<dbReference type="NCBIfam" id="TIGR01085">
    <property type="entry name" value="murE"/>
    <property type="match status" value="1"/>
</dbReference>
<dbReference type="GO" id="GO:0004326">
    <property type="term" value="F:tetrahydrofolylpolyglutamate synthase activity"/>
    <property type="evidence" value="ECO:0007669"/>
    <property type="project" value="InterPro"/>
</dbReference>
<evidence type="ECO:0000259" key="15">
    <source>
        <dbReference type="Pfam" id="PF08245"/>
    </source>
</evidence>
<dbReference type="InterPro" id="IPR005761">
    <property type="entry name" value="UDP-N-AcMur-Glu-dNH2Pim_ligase"/>
</dbReference>
<comment type="function">
    <text evidence="11">Catalyzes the addition of meso-diaminopimelic acid to the nucleotide precursor UDP-N-acetylmuramoyl-L-alanyl-D-glutamate (UMAG) in the biosynthesis of bacterial cell-wall peptidoglycan.</text>
</comment>
<protein>
    <recommendedName>
        <fullName evidence="11">UDP-N-acetylmuramoyl-L-alanyl-D-glutamate--2,6-diaminopimelate ligase</fullName>
        <ecNumber evidence="11">6.3.2.13</ecNumber>
    </recommendedName>
    <alternativeName>
        <fullName evidence="11">Meso-A2pm-adding enzyme</fullName>
    </alternativeName>
    <alternativeName>
        <fullName evidence="11">Meso-diaminopimelate-adding enzyme</fullName>
    </alternativeName>
    <alternativeName>
        <fullName evidence="11">UDP-MurNAc-L-Ala-D-Glu:meso-diaminopimelate ligase</fullName>
    </alternativeName>
    <alternativeName>
        <fullName evidence="11">UDP-MurNAc-tripeptide synthetase</fullName>
    </alternativeName>
    <alternativeName>
        <fullName evidence="11">UDP-N-acetylmuramyl-tripeptide synthetase</fullName>
    </alternativeName>
</protein>
<dbReference type="InterPro" id="IPR018109">
    <property type="entry name" value="Folylpolyglutamate_synth_CS"/>
</dbReference>
<sequence length="518" mass="56804">MQRSLYDVLNYFSVANVPATAKKVKLTDLVSDTRKLQPGSIFYAHKGAHVDGRKFIGEAIAKGAALILLQREQADEATLQACQKVPVALFSKVDEVGKFASYFFDYPSLKLRLLGVTGTNGKTTITFLMAQLLQAFDKKCYILGTLGYGFLGHLHKSPNTTLEPIELQRHLAQAVAEGARYAVMEVSSIGVVEGRVSGCTFFGGVFTNLTRDHLDYHHTMENYAAAKEQFLRMVPPRHLVINAEDEYGHKWLQQFGESIYYAREGVKSIMADKRGLIATQLQYHKNGTSLYLASNMGRYEVNLPLMGAFNVSNYLAALSLLHVIGLPFNELIRASANLKPVVGRMERFSAPDGAAPLCIVDYAHTPDGVEQALKAAREHMELNAPLICVLGCGGDRDSGKRPIMARKAAVYADKVFITSDNPRTEDPQRIIDEMLLGVSMASEKISVIVDRKEAIAAAVAYGRAHAHSVVLVAGKGHEDYQILKDKTIHFSDREEVCALLGLPQPAGLYAESNAVEGA</sequence>
<keyword evidence="6 11" id="KW-0067">ATP-binding</keyword>
<evidence type="ECO:0000256" key="9">
    <source>
        <dbReference type="ARBA" id="ARBA00023306"/>
    </source>
</evidence>
<feature type="binding site" evidence="11">
    <location>
        <position position="396"/>
    </location>
    <ligand>
        <name>meso-2,6-diaminopimelate</name>
        <dbReference type="ChEBI" id="CHEBI:57791"/>
    </ligand>
</feature>
<comment type="caution">
    <text evidence="16">The sequence shown here is derived from an EMBL/GenBank/DDBJ whole genome shotgun (WGS) entry which is preliminary data.</text>
</comment>
<feature type="modified residue" description="N6-carboxylysine" evidence="11">
    <location>
        <position position="227"/>
    </location>
</feature>
<evidence type="ECO:0000313" key="17">
    <source>
        <dbReference type="Proteomes" id="UP000824150"/>
    </source>
</evidence>
<dbReference type="InterPro" id="IPR035911">
    <property type="entry name" value="MurE/MurF_N"/>
</dbReference>
<feature type="binding site" evidence="11">
    <location>
        <begin position="160"/>
        <end position="161"/>
    </location>
    <ligand>
        <name>UDP-N-acetyl-alpha-D-muramoyl-L-alanyl-D-glutamate</name>
        <dbReference type="ChEBI" id="CHEBI:83900"/>
    </ligand>
</feature>
<dbReference type="Pfam" id="PF02875">
    <property type="entry name" value="Mur_ligase_C"/>
    <property type="match status" value="1"/>
</dbReference>
<gene>
    <name evidence="11" type="primary">murE</name>
    <name evidence="16" type="ORF">IAA31_01540</name>
</gene>
<dbReference type="Pfam" id="PF01225">
    <property type="entry name" value="Mur_ligase"/>
    <property type="match status" value="1"/>
</dbReference>
<feature type="domain" description="Mur ligase N-terminal catalytic" evidence="13">
    <location>
        <begin position="32"/>
        <end position="80"/>
    </location>
</feature>
<dbReference type="AlphaFoldDB" id="A0A9E2KLU1"/>
<dbReference type="GO" id="GO:0005737">
    <property type="term" value="C:cytoplasm"/>
    <property type="evidence" value="ECO:0007669"/>
    <property type="project" value="UniProtKB-SubCell"/>
</dbReference>
<dbReference type="GO" id="GO:0008360">
    <property type="term" value="P:regulation of cell shape"/>
    <property type="evidence" value="ECO:0007669"/>
    <property type="project" value="UniProtKB-KW"/>
</dbReference>
<evidence type="ECO:0000256" key="12">
    <source>
        <dbReference type="RuleBase" id="RU004135"/>
    </source>
</evidence>
<dbReference type="HAMAP" id="MF_00208">
    <property type="entry name" value="MurE"/>
    <property type="match status" value="1"/>
</dbReference>
<reference evidence="16" key="1">
    <citation type="journal article" date="2021" name="PeerJ">
        <title>Extensive microbial diversity within the chicken gut microbiome revealed by metagenomics and culture.</title>
        <authorList>
            <person name="Gilroy R."/>
            <person name="Ravi A."/>
            <person name="Getino M."/>
            <person name="Pursley I."/>
            <person name="Horton D.L."/>
            <person name="Alikhan N.F."/>
            <person name="Baker D."/>
            <person name="Gharbi K."/>
            <person name="Hall N."/>
            <person name="Watson M."/>
            <person name="Adriaenssens E.M."/>
            <person name="Foster-Nyarko E."/>
            <person name="Jarju S."/>
            <person name="Secka A."/>
            <person name="Antonio M."/>
            <person name="Oren A."/>
            <person name="Chaudhuri R.R."/>
            <person name="La Ragione R."/>
            <person name="Hildebrand F."/>
            <person name="Pallen M.J."/>
        </authorList>
    </citation>
    <scope>NUCLEOTIDE SEQUENCE</scope>
    <source>
        <strain evidence="16">687</strain>
    </source>
</reference>
<dbReference type="Gene3D" id="3.40.1190.10">
    <property type="entry name" value="Mur-like, catalytic domain"/>
    <property type="match status" value="1"/>
</dbReference>
<evidence type="ECO:0000256" key="1">
    <source>
        <dbReference type="ARBA" id="ARBA00005898"/>
    </source>
</evidence>
<dbReference type="InterPro" id="IPR004101">
    <property type="entry name" value="Mur_ligase_C"/>
</dbReference>
<comment type="similarity">
    <text evidence="1 11">Belongs to the MurCDEF family. MurE subfamily.</text>
</comment>
<dbReference type="EMBL" id="JAHLFG010000018">
    <property type="protein sequence ID" value="MBU3826166.1"/>
    <property type="molecule type" value="Genomic_DNA"/>
</dbReference>
<dbReference type="PANTHER" id="PTHR23135:SF4">
    <property type="entry name" value="UDP-N-ACETYLMURAMOYL-L-ALANYL-D-GLUTAMATE--2,6-DIAMINOPIMELATE LIGASE MURE HOMOLOG, CHLOROPLASTIC"/>
    <property type="match status" value="1"/>
</dbReference>
<dbReference type="EC" id="6.3.2.13" evidence="11"/>
<dbReference type="PANTHER" id="PTHR23135">
    <property type="entry name" value="MUR LIGASE FAMILY MEMBER"/>
    <property type="match status" value="1"/>
</dbReference>
<feature type="domain" description="Mur ligase C-terminal" evidence="14">
    <location>
        <begin position="343"/>
        <end position="476"/>
    </location>
</feature>
<evidence type="ECO:0000256" key="8">
    <source>
        <dbReference type="ARBA" id="ARBA00022984"/>
    </source>
</evidence>
<evidence type="ECO:0000259" key="13">
    <source>
        <dbReference type="Pfam" id="PF01225"/>
    </source>
</evidence>
<reference evidence="16" key="2">
    <citation type="submission" date="2021-04" db="EMBL/GenBank/DDBJ databases">
        <authorList>
            <person name="Gilroy R."/>
        </authorList>
    </citation>
    <scope>NUCLEOTIDE SEQUENCE</scope>
    <source>
        <strain evidence="16">687</strain>
    </source>
</reference>
<dbReference type="PROSITE" id="PS01011">
    <property type="entry name" value="FOLYLPOLYGLU_SYNT_1"/>
    <property type="match status" value="1"/>
</dbReference>
<comment type="caution">
    <text evidence="11">Lacks conserved residue(s) required for the propagation of feature annotation.</text>
</comment>
<keyword evidence="8 11" id="KW-0573">Peptidoglycan synthesis</keyword>
<evidence type="ECO:0000256" key="6">
    <source>
        <dbReference type="ARBA" id="ARBA00022840"/>
    </source>
</evidence>
<dbReference type="GO" id="GO:0000287">
    <property type="term" value="F:magnesium ion binding"/>
    <property type="evidence" value="ECO:0007669"/>
    <property type="project" value="UniProtKB-UniRule"/>
</dbReference>
<dbReference type="InterPro" id="IPR036615">
    <property type="entry name" value="Mur_ligase_C_dom_sf"/>
</dbReference>
<dbReference type="GO" id="GO:0008765">
    <property type="term" value="F:UDP-N-acetylmuramoylalanyl-D-glutamate-2,6-diaminopimelate ligase activity"/>
    <property type="evidence" value="ECO:0007669"/>
    <property type="project" value="UniProtKB-UniRule"/>
</dbReference>
<evidence type="ECO:0000313" key="16">
    <source>
        <dbReference type="EMBL" id="MBU3826166.1"/>
    </source>
</evidence>
<keyword evidence="4 11" id="KW-0132">Cell division</keyword>
<comment type="PTM">
    <text evidence="11">Carboxylation is probably crucial for Mg(2+) binding and, consequently, for the gamma-phosphate positioning of ATP.</text>
</comment>
<evidence type="ECO:0000259" key="14">
    <source>
        <dbReference type="Pfam" id="PF02875"/>
    </source>
</evidence>
<keyword evidence="5 11" id="KW-0547">Nucleotide-binding</keyword>
<comment type="catalytic activity">
    <reaction evidence="11">
        <text>UDP-N-acetyl-alpha-D-muramoyl-L-alanyl-D-glutamate + meso-2,6-diaminopimelate + ATP = UDP-N-acetyl-alpha-D-muramoyl-L-alanyl-gamma-D-glutamyl-meso-2,6-diaminopimelate + ADP + phosphate + H(+)</text>
        <dbReference type="Rhea" id="RHEA:23676"/>
        <dbReference type="ChEBI" id="CHEBI:15378"/>
        <dbReference type="ChEBI" id="CHEBI:30616"/>
        <dbReference type="ChEBI" id="CHEBI:43474"/>
        <dbReference type="ChEBI" id="CHEBI:57791"/>
        <dbReference type="ChEBI" id="CHEBI:83900"/>
        <dbReference type="ChEBI" id="CHEBI:83905"/>
        <dbReference type="ChEBI" id="CHEBI:456216"/>
        <dbReference type="EC" id="6.3.2.13"/>
    </reaction>
</comment>
<name>A0A9E2KLU1_9GAMM</name>
<feature type="binding site" evidence="11">
    <location>
        <position position="33"/>
    </location>
    <ligand>
        <name>UDP-N-acetyl-alpha-D-muramoyl-L-alanyl-D-glutamate</name>
        <dbReference type="ChEBI" id="CHEBI:83900"/>
    </ligand>
</feature>
<dbReference type="SUPFAM" id="SSF53623">
    <property type="entry name" value="MurD-like peptide ligases, catalytic domain"/>
    <property type="match status" value="1"/>
</dbReference>
<keyword evidence="10 11" id="KW-0961">Cell wall biogenesis/degradation</keyword>
<feature type="binding site" evidence="11">
    <location>
        <position position="187"/>
    </location>
    <ligand>
        <name>UDP-N-acetyl-alpha-D-muramoyl-L-alanyl-D-glutamate</name>
        <dbReference type="ChEBI" id="CHEBI:83900"/>
    </ligand>
</feature>
<feature type="binding site" evidence="11">
    <location>
        <position position="195"/>
    </location>
    <ligand>
        <name>UDP-N-acetyl-alpha-D-muramoyl-L-alanyl-D-glutamate</name>
        <dbReference type="ChEBI" id="CHEBI:83900"/>
    </ligand>
</feature>
<keyword evidence="9 11" id="KW-0131">Cell cycle</keyword>
<comment type="subcellular location">
    <subcellularLocation>
        <location evidence="11 12">Cytoplasm</location>
    </subcellularLocation>
</comment>
<feature type="binding site" evidence="11">
    <location>
        <position position="159"/>
    </location>
    <ligand>
        <name>UDP-N-acetyl-alpha-D-muramoyl-L-alanyl-D-glutamate</name>
        <dbReference type="ChEBI" id="CHEBI:83900"/>
    </ligand>
</feature>
<comment type="cofactor">
    <cofactor evidence="11">
        <name>Mg(2+)</name>
        <dbReference type="ChEBI" id="CHEBI:18420"/>
    </cofactor>
</comment>
<evidence type="ECO:0000256" key="3">
    <source>
        <dbReference type="ARBA" id="ARBA00022598"/>
    </source>
</evidence>
<feature type="binding site" evidence="11">
    <location>
        <position position="478"/>
    </location>
    <ligand>
        <name>meso-2,6-diaminopimelate</name>
        <dbReference type="ChEBI" id="CHEBI:57791"/>
    </ligand>
</feature>
<dbReference type="GO" id="GO:0051301">
    <property type="term" value="P:cell division"/>
    <property type="evidence" value="ECO:0007669"/>
    <property type="project" value="UniProtKB-KW"/>
</dbReference>
<keyword evidence="2 11" id="KW-0963">Cytoplasm</keyword>
<dbReference type="Pfam" id="PF08245">
    <property type="entry name" value="Mur_ligase_M"/>
    <property type="match status" value="1"/>
</dbReference>
<dbReference type="GO" id="GO:0005524">
    <property type="term" value="F:ATP binding"/>
    <property type="evidence" value="ECO:0007669"/>
    <property type="project" value="UniProtKB-UniRule"/>
</dbReference>
<feature type="domain" description="Mur ligase central" evidence="15">
    <location>
        <begin position="116"/>
        <end position="320"/>
    </location>
</feature>
<evidence type="ECO:0000256" key="2">
    <source>
        <dbReference type="ARBA" id="ARBA00022490"/>
    </source>
</evidence>
<dbReference type="Proteomes" id="UP000824150">
    <property type="component" value="Unassembled WGS sequence"/>
</dbReference>
<accession>A0A9E2KLU1</accession>
<evidence type="ECO:0000256" key="4">
    <source>
        <dbReference type="ARBA" id="ARBA00022618"/>
    </source>
</evidence>
<evidence type="ECO:0000256" key="10">
    <source>
        <dbReference type="ARBA" id="ARBA00023316"/>
    </source>
</evidence>
<dbReference type="Gene3D" id="3.90.190.20">
    <property type="entry name" value="Mur ligase, C-terminal domain"/>
    <property type="match status" value="1"/>
</dbReference>
<dbReference type="InterPro" id="IPR000713">
    <property type="entry name" value="Mur_ligase_N"/>
</dbReference>
<keyword evidence="11" id="KW-0460">Magnesium</keyword>